<dbReference type="EMBL" id="JAACJL010000016">
    <property type="protein sequence ID" value="KAF4619784.1"/>
    <property type="molecule type" value="Genomic_DNA"/>
</dbReference>
<evidence type="ECO:0000259" key="2">
    <source>
        <dbReference type="PROSITE" id="PS50011"/>
    </source>
</evidence>
<name>A0A8H4VTV3_9AGAR</name>
<dbReference type="InterPro" id="IPR040976">
    <property type="entry name" value="Pkinase_fungal"/>
</dbReference>
<comment type="caution">
    <text evidence="3">The sequence shown here is derived from an EMBL/GenBank/DDBJ whole genome shotgun (WGS) entry which is preliminary data.</text>
</comment>
<reference evidence="3 4" key="1">
    <citation type="submission" date="2019-12" db="EMBL/GenBank/DDBJ databases">
        <authorList>
            <person name="Floudas D."/>
            <person name="Bentzer J."/>
            <person name="Ahren D."/>
            <person name="Johansson T."/>
            <person name="Persson P."/>
            <person name="Tunlid A."/>
        </authorList>
    </citation>
    <scope>NUCLEOTIDE SEQUENCE [LARGE SCALE GENOMIC DNA]</scope>
    <source>
        <strain evidence="3 4">CBS 102.39</strain>
    </source>
</reference>
<dbReference type="PANTHER" id="PTHR38248:SF2">
    <property type="entry name" value="FUNK1 11"/>
    <property type="match status" value="1"/>
</dbReference>
<organism evidence="3 4">
    <name type="scientific">Agrocybe pediades</name>
    <dbReference type="NCBI Taxonomy" id="84607"/>
    <lineage>
        <taxon>Eukaryota</taxon>
        <taxon>Fungi</taxon>
        <taxon>Dikarya</taxon>
        <taxon>Basidiomycota</taxon>
        <taxon>Agaricomycotina</taxon>
        <taxon>Agaricomycetes</taxon>
        <taxon>Agaricomycetidae</taxon>
        <taxon>Agaricales</taxon>
        <taxon>Agaricineae</taxon>
        <taxon>Strophariaceae</taxon>
        <taxon>Agrocybe</taxon>
    </lineage>
</organism>
<feature type="domain" description="Protein kinase" evidence="2">
    <location>
        <begin position="354"/>
        <end position="749"/>
    </location>
</feature>
<dbReference type="InterPro" id="IPR011009">
    <property type="entry name" value="Kinase-like_dom_sf"/>
</dbReference>
<protein>
    <recommendedName>
        <fullName evidence="2">Protein kinase domain-containing protein</fullName>
    </recommendedName>
</protein>
<proteinExistence type="predicted"/>
<evidence type="ECO:0000313" key="4">
    <source>
        <dbReference type="Proteomes" id="UP000521872"/>
    </source>
</evidence>
<dbReference type="GO" id="GO:0004672">
    <property type="term" value="F:protein kinase activity"/>
    <property type="evidence" value="ECO:0007669"/>
    <property type="project" value="InterPro"/>
</dbReference>
<dbReference type="AlphaFoldDB" id="A0A8H4VTV3"/>
<dbReference type="Pfam" id="PF17667">
    <property type="entry name" value="Pkinase_fungal"/>
    <property type="match status" value="1"/>
</dbReference>
<dbReference type="GO" id="GO:0005524">
    <property type="term" value="F:ATP binding"/>
    <property type="evidence" value="ECO:0007669"/>
    <property type="project" value="InterPro"/>
</dbReference>
<keyword evidence="4" id="KW-1185">Reference proteome</keyword>
<dbReference type="SUPFAM" id="SSF56112">
    <property type="entry name" value="Protein kinase-like (PK-like)"/>
    <property type="match status" value="1"/>
</dbReference>
<dbReference type="Gene3D" id="1.10.510.10">
    <property type="entry name" value="Transferase(Phosphotransferase) domain 1"/>
    <property type="match status" value="1"/>
</dbReference>
<evidence type="ECO:0000256" key="1">
    <source>
        <dbReference type="SAM" id="MobiDB-lite"/>
    </source>
</evidence>
<gene>
    <name evidence="3" type="ORF">D9613_004752</name>
</gene>
<dbReference type="PROSITE" id="PS50011">
    <property type="entry name" value="PROTEIN_KINASE_DOM"/>
    <property type="match status" value="1"/>
</dbReference>
<accession>A0A8H4VTV3</accession>
<dbReference type="InterPro" id="IPR000719">
    <property type="entry name" value="Prot_kinase_dom"/>
</dbReference>
<dbReference type="PANTHER" id="PTHR38248">
    <property type="entry name" value="FUNK1 6"/>
    <property type="match status" value="1"/>
</dbReference>
<evidence type="ECO:0000313" key="3">
    <source>
        <dbReference type="EMBL" id="KAF4619784.1"/>
    </source>
</evidence>
<feature type="region of interest" description="Disordered" evidence="1">
    <location>
        <begin position="1"/>
        <end position="21"/>
    </location>
</feature>
<dbReference type="Proteomes" id="UP000521872">
    <property type="component" value="Unassembled WGS sequence"/>
</dbReference>
<sequence length="749" mass="84819">MTDTRDVAGDDPVITTPEPDVVDVNDDDIPSPLRPNFINNEIIRLTTGRRNLIKDALRGRVFYNSPEVFQILPIAHVPDDFVDKCTASLVESSSLWSAISEVKTIVTQAQSLPREELAKVVAPGSTVTKEASFETQMYRPLETIFNHIGNFYEESMKQPRFISFSGKEIQFNEPGTHDPVPALKPDITAWDSTLDPGRTPLLWRNVDFFGDVKLLNAHGPQINERNNGPAKPLIVQCADYARCHMSSRPLMLFSVGILICGTTLSVSIVDRQKILISPPFDMFNQIELLVRVIRSLSFNLSIEQLGLDPCSEKLPDSEAARLLGRHVVYPSHIISHVDDSGGVRKWCTIGPPLWVPLTIFGRGTYVFKVREYKMDNTGATYLCGSVYVLKSSWRNSSRTAESKLYSYVRQPYPKGLVRMLYGGDVKIPGSDSLITTHTLMEPVLDDNYAAVLHRLFLLDVGRPLWEYEDDEELFRGLKSAIDAGRALWEEQQILHRDINPGNILLREHPDDRGDGVWGYLADLDVARFPTLDKISMRKVPIATAEDRRRARIVLAKGGLEFQFQTHIRFRNTDQDDIRRGLAISGNVQFLALEILDALPSSRDGRVQRSATHDVQSFIWSISYCLWRAAVSRLWVLVSENTDPVLKREIKGEYGTILSVFRTSYGQVSYREIAIWRTNRSPALASFFKDSDEIYQILRRRGLINDRISRFIESLSKLLIDDFYSGLYAKPSYQDLLKAIDDAIAQLPHT</sequence>